<dbReference type="SUPFAM" id="SSF49503">
    <property type="entry name" value="Cupredoxins"/>
    <property type="match status" value="1"/>
</dbReference>
<gene>
    <name evidence="2" type="ORF">EG327_011054</name>
</gene>
<keyword evidence="1" id="KW-0732">Signal</keyword>
<proteinExistence type="predicted"/>
<dbReference type="PANTHER" id="PTHR34883:SF17">
    <property type="entry name" value="CUPREDOXIN"/>
    <property type="match status" value="1"/>
</dbReference>
<organism evidence="2 3">
    <name type="scientific">Venturia inaequalis</name>
    <name type="common">Apple scab fungus</name>
    <dbReference type="NCBI Taxonomy" id="5025"/>
    <lineage>
        <taxon>Eukaryota</taxon>
        <taxon>Fungi</taxon>
        <taxon>Dikarya</taxon>
        <taxon>Ascomycota</taxon>
        <taxon>Pezizomycotina</taxon>
        <taxon>Dothideomycetes</taxon>
        <taxon>Pleosporomycetidae</taxon>
        <taxon>Venturiales</taxon>
        <taxon>Venturiaceae</taxon>
        <taxon>Venturia</taxon>
    </lineage>
</organism>
<dbReference type="OrthoDB" id="5421909at2759"/>
<evidence type="ECO:0008006" key="4">
    <source>
        <dbReference type="Google" id="ProtNLM"/>
    </source>
</evidence>
<name>A0A8H3UE00_VENIN</name>
<dbReference type="InterPro" id="IPR008972">
    <property type="entry name" value="Cupredoxin"/>
</dbReference>
<dbReference type="PANTHER" id="PTHR34883">
    <property type="entry name" value="SERINE-RICH PROTEIN, PUTATIVE-RELATED-RELATED"/>
    <property type="match status" value="1"/>
</dbReference>
<evidence type="ECO:0000256" key="1">
    <source>
        <dbReference type="SAM" id="SignalP"/>
    </source>
</evidence>
<dbReference type="CDD" id="cd00920">
    <property type="entry name" value="Cupredoxin"/>
    <property type="match status" value="1"/>
</dbReference>
<dbReference type="InterPro" id="IPR052953">
    <property type="entry name" value="Ser-rich/MCO-related"/>
</dbReference>
<dbReference type="AlphaFoldDB" id="A0A8H3UE00"/>
<accession>A0A8H3UE00</accession>
<evidence type="ECO:0000313" key="3">
    <source>
        <dbReference type="Proteomes" id="UP000490939"/>
    </source>
</evidence>
<feature type="signal peptide" evidence="1">
    <location>
        <begin position="1"/>
        <end position="19"/>
    </location>
</feature>
<dbReference type="EMBL" id="WNWR01000834">
    <property type="protein sequence ID" value="KAE9968429.1"/>
    <property type="molecule type" value="Genomic_DNA"/>
</dbReference>
<reference evidence="2 3" key="1">
    <citation type="submission" date="2019-07" db="EMBL/GenBank/DDBJ databases">
        <title>Venturia inaequalis Genome Resource.</title>
        <authorList>
            <person name="Lichtner F.J."/>
        </authorList>
    </citation>
    <scope>NUCLEOTIDE SEQUENCE [LARGE SCALE GENOMIC DNA]</scope>
    <source>
        <strain evidence="2 3">DMI_063113</strain>
    </source>
</reference>
<dbReference type="Gene3D" id="2.60.40.420">
    <property type="entry name" value="Cupredoxins - blue copper proteins"/>
    <property type="match status" value="1"/>
</dbReference>
<sequence>MHFTKSTTFALMQSASVFAATKQVMVGPNGGLTFSPTSVTAAVGDTVQFMFVSQNHTVTSGNPNAGCTPNGVFNSGFVPAPGGAAAAAPAAKGKNNKMIRGENAIYLDPRAAALPSFSVQIKDTQPITVYCAQAQHCQVGMVMVINPAATGATSLAAYKAKCAAAKTNTPAKSVNGGTLANLLKKNNATGAAKAATAGTGAAAAAAPAAAPVAGTAKKAKKAKRGKKAAAGNAAIAAAAAAAKGN</sequence>
<comment type="caution">
    <text evidence="2">The sequence shown here is derived from an EMBL/GenBank/DDBJ whole genome shotgun (WGS) entry which is preliminary data.</text>
</comment>
<feature type="chain" id="PRO_5034277507" description="Extracellular serine-rich protein" evidence="1">
    <location>
        <begin position="20"/>
        <end position="245"/>
    </location>
</feature>
<protein>
    <recommendedName>
        <fullName evidence="4">Extracellular serine-rich protein</fullName>
    </recommendedName>
</protein>
<evidence type="ECO:0000313" key="2">
    <source>
        <dbReference type="EMBL" id="KAE9968429.1"/>
    </source>
</evidence>
<dbReference type="Proteomes" id="UP000490939">
    <property type="component" value="Unassembled WGS sequence"/>
</dbReference>
<keyword evidence="3" id="KW-1185">Reference proteome</keyword>